<dbReference type="FunFam" id="3.90.1170.40:FF:000002">
    <property type="entry name" value="Molybdopterin synthase catalytic subunit"/>
    <property type="match status" value="1"/>
</dbReference>
<dbReference type="AlphaFoldDB" id="H2Z5M7"/>
<reference evidence="5" key="2">
    <citation type="submission" date="2025-08" db="UniProtKB">
        <authorList>
            <consortium name="Ensembl"/>
        </authorList>
    </citation>
    <scope>IDENTIFICATION</scope>
</reference>
<dbReference type="InterPro" id="IPR036563">
    <property type="entry name" value="MoaE_sf"/>
</dbReference>
<dbReference type="eggNOG" id="KOG3307">
    <property type="taxonomic scope" value="Eukaryota"/>
</dbReference>
<dbReference type="HAMAP" id="MF_03052">
    <property type="entry name" value="MOC2B"/>
    <property type="match status" value="1"/>
</dbReference>
<comment type="function">
    <text evidence="4">Catalytic subunit of the molybdopterin synthase complex, a complex that catalyzes the conversion of precursor Z into molybdopterin. Acts by mediating the incorporation of 2 sulfur atoms from thiocarboxylated MOCS2A into precursor Z to generate a dithiolene group.</text>
</comment>
<evidence type="ECO:0000313" key="6">
    <source>
        <dbReference type="Proteomes" id="UP000007875"/>
    </source>
</evidence>
<dbReference type="STRING" id="51511.ENSCSAVP00000012889"/>
<dbReference type="FunCoup" id="H2Z5M7">
    <property type="interactions" value="28"/>
</dbReference>
<reference evidence="6" key="1">
    <citation type="submission" date="2003-08" db="EMBL/GenBank/DDBJ databases">
        <authorList>
            <person name="Birren B."/>
            <person name="Nusbaum C."/>
            <person name="Abebe A."/>
            <person name="Abouelleil A."/>
            <person name="Adekoya E."/>
            <person name="Ait-zahra M."/>
            <person name="Allen N."/>
            <person name="Allen T."/>
            <person name="An P."/>
            <person name="Anderson M."/>
            <person name="Anderson S."/>
            <person name="Arachchi H."/>
            <person name="Armbruster J."/>
            <person name="Bachantsang P."/>
            <person name="Baldwin J."/>
            <person name="Barry A."/>
            <person name="Bayul T."/>
            <person name="Blitshsteyn B."/>
            <person name="Bloom T."/>
            <person name="Blye J."/>
            <person name="Boguslavskiy L."/>
            <person name="Borowsky M."/>
            <person name="Boukhgalter B."/>
            <person name="Brunache A."/>
            <person name="Butler J."/>
            <person name="Calixte N."/>
            <person name="Calvo S."/>
            <person name="Camarata J."/>
            <person name="Campo K."/>
            <person name="Chang J."/>
            <person name="Cheshatsang Y."/>
            <person name="Citroen M."/>
            <person name="Collymore A."/>
            <person name="Considine T."/>
            <person name="Cook A."/>
            <person name="Cooke P."/>
            <person name="Corum B."/>
            <person name="Cuomo C."/>
            <person name="David R."/>
            <person name="Dawoe T."/>
            <person name="Degray S."/>
            <person name="Dodge S."/>
            <person name="Dooley K."/>
            <person name="Dorje P."/>
            <person name="Dorjee K."/>
            <person name="Dorris L."/>
            <person name="Duffey N."/>
            <person name="Dupes A."/>
            <person name="Elkins T."/>
            <person name="Engels R."/>
            <person name="Erickson J."/>
            <person name="Farina A."/>
            <person name="Faro S."/>
            <person name="Ferreira P."/>
            <person name="Fischer H."/>
            <person name="Fitzgerald M."/>
            <person name="Foley K."/>
            <person name="Gage D."/>
            <person name="Galagan J."/>
            <person name="Gearin G."/>
            <person name="Gnerre S."/>
            <person name="Gnirke A."/>
            <person name="Goyette A."/>
            <person name="Graham J."/>
            <person name="Grandbois E."/>
            <person name="Gyaltsen K."/>
            <person name="Hafez N."/>
            <person name="Hagopian D."/>
            <person name="Hagos B."/>
            <person name="Hall J."/>
            <person name="Hatcher B."/>
            <person name="Heller A."/>
            <person name="Higgins H."/>
            <person name="Honan T."/>
            <person name="Horn A."/>
            <person name="Houde N."/>
            <person name="Hughes L."/>
            <person name="Hulme W."/>
            <person name="Husby E."/>
            <person name="Iliev I."/>
            <person name="Jaffe D."/>
            <person name="Jones C."/>
            <person name="Kamal M."/>
            <person name="Kamat A."/>
            <person name="Kamvysselis M."/>
            <person name="Karlsson E."/>
            <person name="Kells C."/>
            <person name="Kieu A."/>
            <person name="Kisner P."/>
            <person name="Kodira C."/>
            <person name="Kulbokas E."/>
            <person name="Labutti K."/>
            <person name="Lama D."/>
            <person name="Landers T."/>
            <person name="Leger J."/>
            <person name="Levine S."/>
            <person name="Lewis D."/>
            <person name="Lewis T."/>
            <person name="Lindblad-toh K."/>
            <person name="Liu X."/>
            <person name="Lokyitsang T."/>
            <person name="Lokyitsang Y."/>
            <person name="Lucien O."/>
            <person name="Lui A."/>
            <person name="Ma L.J."/>
            <person name="Mabbitt R."/>
            <person name="Macdonald J."/>
            <person name="Maclean C."/>
            <person name="Major J."/>
            <person name="Manning J."/>
            <person name="Marabella R."/>
            <person name="Maru K."/>
            <person name="Matthews C."/>
            <person name="Mauceli E."/>
            <person name="Mccarthy M."/>
            <person name="Mcdonough S."/>
            <person name="Mcghee T."/>
            <person name="Meldrim J."/>
            <person name="Meneus L."/>
            <person name="Mesirov J."/>
            <person name="Mihalev A."/>
            <person name="Mihova T."/>
            <person name="Mikkelsen T."/>
            <person name="Mlenga V."/>
            <person name="Moru K."/>
            <person name="Mozes J."/>
            <person name="Mulrain L."/>
            <person name="Munson G."/>
            <person name="Naylor J."/>
            <person name="Newes C."/>
            <person name="Nguyen C."/>
            <person name="Nguyen N."/>
            <person name="Nguyen T."/>
            <person name="Nicol R."/>
            <person name="Nielsen C."/>
            <person name="Nizzari M."/>
            <person name="Norbu C."/>
            <person name="Norbu N."/>
            <person name="O'donnell P."/>
            <person name="Okoawo O."/>
            <person name="O'leary S."/>
            <person name="Omotosho B."/>
            <person name="O'neill K."/>
            <person name="Osman S."/>
            <person name="Parker S."/>
            <person name="Perrin D."/>
            <person name="Phunkhang P."/>
            <person name="Piqani B."/>
            <person name="Purcell S."/>
            <person name="Rachupka T."/>
            <person name="Ramasamy U."/>
            <person name="Rameau R."/>
            <person name="Ray V."/>
            <person name="Raymond C."/>
            <person name="Retta R."/>
            <person name="Richardson S."/>
            <person name="Rise C."/>
            <person name="Rodriguez J."/>
            <person name="Rogers J."/>
            <person name="Rogov P."/>
            <person name="Rutman M."/>
            <person name="Schupbach R."/>
            <person name="Seaman C."/>
            <person name="Settipalli S."/>
            <person name="Sharpe T."/>
            <person name="Sheridan J."/>
            <person name="Sherpa N."/>
            <person name="Shi J."/>
            <person name="Smirnov S."/>
            <person name="Smith C."/>
            <person name="Sougnez C."/>
            <person name="Spencer B."/>
            <person name="Stalker J."/>
            <person name="Stange-thomann N."/>
            <person name="Stavropoulos S."/>
            <person name="Stetson K."/>
            <person name="Stone C."/>
            <person name="Stone S."/>
            <person name="Stubbs M."/>
            <person name="Talamas J."/>
            <person name="Tchuinga P."/>
            <person name="Tenzing P."/>
            <person name="Tesfaye S."/>
            <person name="Theodore J."/>
            <person name="Thoulutsang Y."/>
            <person name="Topham K."/>
            <person name="Towey S."/>
            <person name="Tsamla T."/>
            <person name="Tsomo N."/>
            <person name="Vallee D."/>
            <person name="Vassiliev H."/>
            <person name="Venkataraman V."/>
            <person name="Vinson J."/>
            <person name="Vo A."/>
            <person name="Wade C."/>
            <person name="Wang S."/>
            <person name="Wangchuk T."/>
            <person name="Wangdi T."/>
            <person name="Whittaker C."/>
            <person name="Wilkinson J."/>
            <person name="Wu Y."/>
            <person name="Wyman D."/>
            <person name="Yadav S."/>
            <person name="Yang S."/>
            <person name="Yang X."/>
            <person name="Yeager S."/>
            <person name="Yee E."/>
            <person name="Young G."/>
            <person name="Zainoun J."/>
            <person name="Zembeck L."/>
            <person name="Zimmer A."/>
            <person name="Zody M."/>
            <person name="Lander E."/>
        </authorList>
    </citation>
    <scope>NUCLEOTIDE SEQUENCE [LARGE SCALE GENOMIC DNA]</scope>
</reference>
<dbReference type="InterPro" id="IPR003448">
    <property type="entry name" value="Mopterin_biosynth_MoaE"/>
</dbReference>
<dbReference type="EC" id="2.8.1.12" evidence="4"/>
<evidence type="ECO:0000256" key="2">
    <source>
        <dbReference type="ARBA" id="ARBA00022679"/>
    </source>
</evidence>
<dbReference type="GO" id="GO:0006777">
    <property type="term" value="P:Mo-molybdopterin cofactor biosynthetic process"/>
    <property type="evidence" value="ECO:0007669"/>
    <property type="project" value="UniProtKB-UniRule"/>
</dbReference>
<comment type="catalytic activity">
    <reaction evidence="4">
        <text>2 [molybdopterin-synthase sulfur-carrier protein]-C-terminal-Gly-aminoethanethioate + cyclic pyranopterin phosphate + H2O = molybdopterin + 2 [molybdopterin-synthase sulfur-carrier protein]-C-terminal Gly-Gly + 2 H(+)</text>
        <dbReference type="Rhea" id="RHEA:26333"/>
        <dbReference type="Rhea" id="RHEA-COMP:12202"/>
        <dbReference type="Rhea" id="RHEA-COMP:19907"/>
        <dbReference type="ChEBI" id="CHEBI:15377"/>
        <dbReference type="ChEBI" id="CHEBI:15378"/>
        <dbReference type="ChEBI" id="CHEBI:58698"/>
        <dbReference type="ChEBI" id="CHEBI:59648"/>
        <dbReference type="ChEBI" id="CHEBI:90778"/>
        <dbReference type="ChEBI" id="CHEBI:232372"/>
        <dbReference type="EC" id="2.8.1.12"/>
    </reaction>
</comment>
<evidence type="ECO:0000256" key="3">
    <source>
        <dbReference type="ARBA" id="ARBA00023150"/>
    </source>
</evidence>
<dbReference type="Gene3D" id="3.90.1170.40">
    <property type="entry name" value="Molybdopterin biosynthesis MoaE subunit"/>
    <property type="match status" value="1"/>
</dbReference>
<dbReference type="SUPFAM" id="SSF54690">
    <property type="entry name" value="Molybdopterin synthase subunit MoaE"/>
    <property type="match status" value="1"/>
</dbReference>
<dbReference type="OMA" id="GEICLFV"/>
<dbReference type="GeneTree" id="ENSGT00510000047669"/>
<dbReference type="UniPathway" id="UPA00344"/>
<protein>
    <recommendedName>
        <fullName evidence="4">Molybdopterin synthase catalytic subunit</fullName>
        <ecNumber evidence="4">2.8.1.12</ecNumber>
    </recommendedName>
    <alternativeName>
        <fullName evidence="4">Molybdenum cofactor synthesis protein 2 large subunit</fullName>
    </alternativeName>
    <alternativeName>
        <fullName evidence="4">Molybdenum cofactor synthesis protein 2B</fullName>
        <shortName evidence="4">MOCS2B</shortName>
    </alternativeName>
</protein>
<evidence type="ECO:0000256" key="4">
    <source>
        <dbReference type="HAMAP-Rule" id="MF_03052"/>
    </source>
</evidence>
<feature type="binding site" evidence="4">
    <location>
        <position position="117"/>
    </location>
    <ligand>
        <name>substrate</name>
    </ligand>
</feature>
<dbReference type="Pfam" id="PF02391">
    <property type="entry name" value="MoaE"/>
    <property type="match status" value="1"/>
</dbReference>
<dbReference type="Ensembl" id="ENSCSAVT00000013038.1">
    <property type="protein sequence ID" value="ENSCSAVP00000012889.1"/>
    <property type="gene ID" value="ENSCSAVG00000007566.1"/>
</dbReference>
<dbReference type="GO" id="GO:0030366">
    <property type="term" value="F:molybdopterin synthase activity"/>
    <property type="evidence" value="ECO:0007669"/>
    <property type="project" value="UniProtKB-UniRule"/>
</dbReference>
<organism evidence="5 6">
    <name type="scientific">Ciona savignyi</name>
    <name type="common">Pacific transparent sea squirt</name>
    <dbReference type="NCBI Taxonomy" id="51511"/>
    <lineage>
        <taxon>Eukaryota</taxon>
        <taxon>Metazoa</taxon>
        <taxon>Chordata</taxon>
        <taxon>Tunicata</taxon>
        <taxon>Ascidiacea</taxon>
        <taxon>Phlebobranchia</taxon>
        <taxon>Cionidae</taxon>
        <taxon>Ciona</taxon>
    </lineage>
</organism>
<dbReference type="InterPro" id="IPR028888">
    <property type="entry name" value="MOCS2B_euk"/>
</dbReference>
<dbReference type="CDD" id="cd00756">
    <property type="entry name" value="MoaE"/>
    <property type="match status" value="1"/>
</dbReference>
<sequence length="147" mass="16752">MNDIILTHDHLDVQSTVDKVSSDDCGAVSVFLGTTRNHFKGKKVVQLDYECYENMAKKEMLKICEIMREKWPDIMHIAVHHRLGTVPIREGSILIAVSSPFRLSAMHATQYCIDSIKATVPIWKKEVYADGTISWKENSECTWKSNP</sequence>
<feature type="binding site" evidence="4">
    <location>
        <begin position="124"/>
        <end position="126"/>
    </location>
    <ligand>
        <name>substrate</name>
    </ligand>
</feature>
<proteinExistence type="inferred from homology"/>
<name>H2Z5M7_CIOSA</name>
<comment type="subunit">
    <text evidence="4">Heterotetramer; composed of 2 small (MOCS2A) and 2 large (MOCS2B) subunits.</text>
</comment>
<dbReference type="PANTHER" id="PTHR23404">
    <property type="entry name" value="MOLYBDOPTERIN SYNTHASE RELATED"/>
    <property type="match status" value="1"/>
</dbReference>
<comment type="pathway">
    <text evidence="4">Cofactor biosynthesis; molybdopterin biosynthesis.</text>
</comment>
<evidence type="ECO:0000256" key="1">
    <source>
        <dbReference type="ARBA" id="ARBA00022490"/>
    </source>
</evidence>
<accession>H2Z5M7</accession>
<dbReference type="HOGENOM" id="CLU_089568_0_1_1"/>
<comment type="similarity">
    <text evidence="4">Belongs to the MoaE family. MOCS2B subfamily.</text>
</comment>
<dbReference type="GO" id="GO:1990140">
    <property type="term" value="C:molybdopterin synthase complex"/>
    <property type="evidence" value="ECO:0007669"/>
    <property type="project" value="UniProtKB-UniRule"/>
</dbReference>
<reference evidence="5" key="3">
    <citation type="submission" date="2025-09" db="UniProtKB">
        <authorList>
            <consortium name="Ensembl"/>
        </authorList>
    </citation>
    <scope>IDENTIFICATION</scope>
</reference>
<evidence type="ECO:0000313" key="5">
    <source>
        <dbReference type="Ensembl" id="ENSCSAVP00000012889.1"/>
    </source>
</evidence>
<keyword evidence="2 4" id="KW-0808">Transferase</keyword>
<comment type="subcellular location">
    <subcellularLocation>
        <location evidence="4">Cytoplasm</location>
    </subcellularLocation>
</comment>
<keyword evidence="3 4" id="KW-0501">Molybdenum cofactor biosynthesis</keyword>
<dbReference type="Proteomes" id="UP000007875">
    <property type="component" value="Unassembled WGS sequence"/>
</dbReference>
<keyword evidence="6" id="KW-1185">Reference proteome</keyword>
<feature type="binding site" evidence="4">
    <location>
        <begin position="101"/>
        <end position="102"/>
    </location>
    <ligand>
        <name>substrate</name>
    </ligand>
</feature>
<keyword evidence="1 4" id="KW-0963">Cytoplasm</keyword>
<dbReference type="InParanoid" id="H2Z5M7"/>